<comment type="similarity">
    <text evidence="6">Belongs to the methyltransferase superfamily. Trimethylguanosine synthase family.</text>
</comment>
<evidence type="ECO:0000256" key="4">
    <source>
        <dbReference type="ARBA" id="ARBA00022989"/>
    </source>
</evidence>
<evidence type="ECO:0000313" key="15">
    <source>
        <dbReference type="EMBL" id="KGK37757.1"/>
    </source>
</evidence>
<dbReference type="Gene3D" id="3.40.50.150">
    <property type="entry name" value="Vaccinia Virus protein VP39"/>
    <property type="match status" value="1"/>
</dbReference>
<accession>A0A099P0Q4</accession>
<comment type="catalytic activity">
    <reaction evidence="9">
        <text>a 5'-end (N(7)-methyl 5'-triphosphoguanosine)-ribonucleoside in snoRNA + S-adenosyl-L-methionine = a 5'-end (N(2),N(7)-dimethyl 5'-triphosphoguanosine)-ribonucleoside in snoRNA + S-adenosyl-L-homocysteine + H(+)</text>
        <dbReference type="Rhea" id="RHEA:78475"/>
        <dbReference type="Rhea" id="RHEA-COMP:19086"/>
        <dbReference type="Rhea" id="RHEA-COMP:19088"/>
        <dbReference type="ChEBI" id="CHEBI:15378"/>
        <dbReference type="ChEBI" id="CHEBI:57856"/>
        <dbReference type="ChEBI" id="CHEBI:59789"/>
        <dbReference type="ChEBI" id="CHEBI:156461"/>
        <dbReference type="ChEBI" id="CHEBI:172880"/>
    </reaction>
    <physiologicalReaction direction="left-to-right" evidence="9">
        <dbReference type="Rhea" id="RHEA:78476"/>
    </physiologicalReaction>
</comment>
<evidence type="ECO:0000256" key="11">
    <source>
        <dbReference type="ARBA" id="ARBA00049075"/>
    </source>
</evidence>
<evidence type="ECO:0000256" key="7">
    <source>
        <dbReference type="ARBA" id="ARBA00038039"/>
    </source>
</evidence>
<dbReference type="Gene3D" id="1.20.1280.290">
    <property type="match status" value="2"/>
</dbReference>
<comment type="catalytic activity">
    <reaction evidence="11">
        <text>a 5'-end (N(7)-methyl 5'-triphosphoguanosine)-ribonucleoside in snRNA + S-adenosyl-L-methionine = a 5'-end (N(2),N(7)-dimethyl 5'-triphosphoguanosine)-ribonucleoside in snRNA + S-adenosyl-L-homocysteine + H(+)</text>
        <dbReference type="Rhea" id="RHEA:78471"/>
        <dbReference type="Rhea" id="RHEA-COMP:19085"/>
        <dbReference type="Rhea" id="RHEA-COMP:19087"/>
        <dbReference type="ChEBI" id="CHEBI:15378"/>
        <dbReference type="ChEBI" id="CHEBI:57856"/>
        <dbReference type="ChEBI" id="CHEBI:59789"/>
        <dbReference type="ChEBI" id="CHEBI:156461"/>
        <dbReference type="ChEBI" id="CHEBI:172880"/>
    </reaction>
    <physiologicalReaction direction="left-to-right" evidence="11">
        <dbReference type="Rhea" id="RHEA:78472"/>
    </physiologicalReaction>
</comment>
<dbReference type="GO" id="GO:0008168">
    <property type="term" value="F:methyltransferase activity"/>
    <property type="evidence" value="ECO:0007669"/>
    <property type="project" value="InterPro"/>
</dbReference>
<organism evidence="15 16">
    <name type="scientific">Pichia kudriavzevii</name>
    <name type="common">Yeast</name>
    <name type="synonym">Issatchenkia orientalis</name>
    <dbReference type="NCBI Taxonomy" id="4909"/>
    <lineage>
        <taxon>Eukaryota</taxon>
        <taxon>Fungi</taxon>
        <taxon>Dikarya</taxon>
        <taxon>Ascomycota</taxon>
        <taxon>Saccharomycotina</taxon>
        <taxon>Pichiomycetes</taxon>
        <taxon>Pichiales</taxon>
        <taxon>Pichiaceae</taxon>
        <taxon>Pichia</taxon>
    </lineage>
</organism>
<dbReference type="Pfam" id="PF09445">
    <property type="entry name" value="Methyltransf_15"/>
    <property type="match status" value="1"/>
</dbReference>
<dbReference type="Proteomes" id="UP000029867">
    <property type="component" value="Unassembled WGS sequence"/>
</dbReference>
<evidence type="ECO:0000256" key="1">
    <source>
        <dbReference type="ARBA" id="ARBA00004141"/>
    </source>
</evidence>
<protein>
    <recommendedName>
        <fullName evidence="2">Trimethylguanosine synthase</fullName>
    </recommendedName>
    <alternativeName>
        <fullName evidence="12">Cap-specific guanine-N(2) methyltransferase</fullName>
    </alternativeName>
</protein>
<comment type="catalytic activity">
    <reaction evidence="13">
        <text>L-histidine(out) + L-arginine(in) = L-histidine(in) + L-arginine(out)</text>
        <dbReference type="Rhea" id="RHEA:71063"/>
        <dbReference type="ChEBI" id="CHEBI:32682"/>
        <dbReference type="ChEBI" id="CHEBI:57595"/>
    </reaction>
</comment>
<dbReference type="VEuPathDB" id="FungiDB:C5L36_0D00600"/>
<name>A0A099P0Q4_PICKU</name>
<dbReference type="SMART" id="SM00679">
    <property type="entry name" value="CTNS"/>
    <property type="match status" value="2"/>
</dbReference>
<dbReference type="GO" id="GO:0036261">
    <property type="term" value="P:7-methylguanosine cap hypermethylation"/>
    <property type="evidence" value="ECO:0007669"/>
    <property type="project" value="InterPro"/>
</dbReference>
<dbReference type="AlphaFoldDB" id="A0A099P0Q4"/>
<sequence length="712" mass="81867">MSICKENAVAGVHAVVENTNGDTKLQVPNSFDNHYDNNDMNEIFNEEHQFTGIMKKYWNQRHDLFSKYDEGVILTKELWFSVTPEIISKYTAKLIELAFRDKKDPLYVMDAFAGGGGNVNQFLECFDVVFGVDINHTHLECTEKNARIYFPKEQLSSRLKLLPLNWVYSDPSLPEDFVDEQAESTEGYSTKRESLESLEILHHMKFDCIFGSPPWGGPEYINEKIYDLNHLLPFTLPKLLSVLLQYTDNVALFLPKNSNLYQLQRVTTMLFPDKLYMVGLLKSHPVGLDPSIIQRLDSLSELSGYLSVSFWLFAQLPQVIKNHKDKSVDGFSLGFLLCWFAGDFLNLISCLMNNAMMFQILLSGYYCLIDIILAFQYYYYKRMYHNPNSKWYHRPKKHIHSPRTSLRDNLANYGSIDAEIGQPQARPPTGSRVKGIFKNQQSFGMTRLISTAIVGSLPKVNGIPIQVITYEKKENNSFIYRLLYLILHLDYNMGKVLAWLCTLLYLTSRFPQLWTNYTLKTTKGVSLKLITFALFGNLFYSMSLLLSENSLRGGEESKEFWKAELSYFLGAIGTVLFDFIAILQWIHYDSHSNRTNHIQSVRLKAYTPKSLKSQTIPKSVPLIHSRTSSMRDGTKIDPIEMAASVKSTLSPQNVRKLNEFTPLSPMDLLLDEHISRSYVSSTDTKTIPQKKRPDSIKSLHRHNEDLLMTFEE</sequence>
<keyword evidence="3 14" id="KW-0812">Transmembrane</keyword>
<keyword evidence="5 14" id="KW-0472">Membrane</keyword>
<evidence type="ECO:0000256" key="8">
    <source>
        <dbReference type="ARBA" id="ARBA00047418"/>
    </source>
</evidence>
<reference evidence="16" key="1">
    <citation type="journal article" date="2014" name="Microb. Cell Fact.">
        <title>Exploiting Issatchenkia orientalis SD108 for succinic acid production.</title>
        <authorList>
            <person name="Xiao H."/>
            <person name="Shao Z."/>
            <person name="Jiang Y."/>
            <person name="Dole S."/>
            <person name="Zhao H."/>
        </authorList>
    </citation>
    <scope>NUCLEOTIDE SEQUENCE [LARGE SCALE GENOMIC DNA]</scope>
    <source>
        <strain evidence="16">SD108</strain>
    </source>
</reference>
<evidence type="ECO:0000256" key="13">
    <source>
        <dbReference type="ARBA" id="ARBA00050768"/>
    </source>
</evidence>
<comment type="subcellular location">
    <subcellularLocation>
        <location evidence="1">Membrane</location>
        <topology evidence="1">Multi-pass membrane protein</topology>
    </subcellularLocation>
</comment>
<dbReference type="eggNOG" id="KOG2913">
    <property type="taxonomic scope" value="Eukaryota"/>
</dbReference>
<gene>
    <name evidence="15" type="ORF">JL09_g3088</name>
</gene>
<dbReference type="PANTHER" id="PTHR16201:SF34">
    <property type="entry name" value="LYSOSOMAL AMINO ACID TRANSPORTER 1"/>
    <property type="match status" value="1"/>
</dbReference>
<dbReference type="FunFam" id="1.20.1280.290:FF:000009">
    <property type="entry name" value="PQ loop repeat family protein"/>
    <property type="match status" value="1"/>
</dbReference>
<evidence type="ECO:0000256" key="12">
    <source>
        <dbReference type="ARBA" id="ARBA00049790"/>
    </source>
</evidence>
<comment type="similarity">
    <text evidence="7">Belongs to the laat-1 family.</text>
</comment>
<dbReference type="GO" id="GO:0000329">
    <property type="term" value="C:fungal-type vacuole membrane"/>
    <property type="evidence" value="ECO:0007669"/>
    <property type="project" value="TreeGrafter"/>
</dbReference>
<evidence type="ECO:0000256" key="3">
    <source>
        <dbReference type="ARBA" id="ARBA00022692"/>
    </source>
</evidence>
<dbReference type="VEuPathDB" id="FungiDB:C5L36_0B00280"/>
<dbReference type="GO" id="GO:0034488">
    <property type="term" value="P:basic amino acid transmembrane export from vacuole"/>
    <property type="evidence" value="ECO:0007669"/>
    <property type="project" value="TreeGrafter"/>
</dbReference>
<dbReference type="SUPFAM" id="SSF53335">
    <property type="entry name" value="S-adenosyl-L-methionine-dependent methyltransferases"/>
    <property type="match status" value="1"/>
</dbReference>
<evidence type="ECO:0000256" key="10">
    <source>
        <dbReference type="ARBA" id="ARBA00048763"/>
    </source>
</evidence>
<evidence type="ECO:0000256" key="9">
    <source>
        <dbReference type="ARBA" id="ARBA00048740"/>
    </source>
</evidence>
<dbReference type="GO" id="GO:0015174">
    <property type="term" value="F:basic amino acid transmembrane transporter activity"/>
    <property type="evidence" value="ECO:0007669"/>
    <property type="project" value="TreeGrafter"/>
</dbReference>
<dbReference type="eggNOG" id="KOG2730">
    <property type="taxonomic scope" value="Eukaryota"/>
</dbReference>
<evidence type="ECO:0000313" key="16">
    <source>
        <dbReference type="Proteomes" id="UP000029867"/>
    </source>
</evidence>
<dbReference type="PANTHER" id="PTHR16201">
    <property type="entry name" value="SEVEN TRANSMEMBRANE PROTEIN 1-RELATED"/>
    <property type="match status" value="1"/>
</dbReference>
<comment type="catalytic activity">
    <reaction evidence="10">
        <text>a 5'-end (N(2),N(7)-dimethyl 5'-triphosphoguanosine)-ribonucleoside in snRNA + S-adenosyl-L-methionine = a 5'-end (N(2),N(2),N(7)-trimethyl 5'-triphosphoguanosine)-ribonucleoside in snRNA + S-adenosyl-L-homocysteine + H(+)</text>
        <dbReference type="Rhea" id="RHEA:78479"/>
        <dbReference type="Rhea" id="RHEA-COMP:19087"/>
        <dbReference type="Rhea" id="RHEA-COMP:19089"/>
        <dbReference type="ChEBI" id="CHEBI:15378"/>
        <dbReference type="ChEBI" id="CHEBI:57856"/>
        <dbReference type="ChEBI" id="CHEBI:59789"/>
        <dbReference type="ChEBI" id="CHEBI:167623"/>
        <dbReference type="ChEBI" id="CHEBI:172880"/>
    </reaction>
    <physiologicalReaction direction="left-to-right" evidence="10">
        <dbReference type="Rhea" id="RHEA:78480"/>
    </physiologicalReaction>
</comment>
<feature type="transmembrane region" description="Helical" evidence="14">
    <location>
        <begin position="567"/>
        <end position="586"/>
    </location>
</feature>
<evidence type="ECO:0000256" key="2">
    <source>
        <dbReference type="ARBA" id="ARBA00018517"/>
    </source>
</evidence>
<dbReference type="Pfam" id="PF04193">
    <property type="entry name" value="PQ-loop"/>
    <property type="match status" value="2"/>
</dbReference>
<evidence type="ECO:0000256" key="5">
    <source>
        <dbReference type="ARBA" id="ARBA00023136"/>
    </source>
</evidence>
<dbReference type="InterPro" id="IPR006603">
    <property type="entry name" value="PQ-loop_rpt"/>
</dbReference>
<feature type="transmembrane region" description="Helical" evidence="14">
    <location>
        <begin position="332"/>
        <end position="354"/>
    </location>
</feature>
<evidence type="ECO:0000256" key="14">
    <source>
        <dbReference type="SAM" id="Phobius"/>
    </source>
</evidence>
<dbReference type="InterPro" id="IPR051415">
    <property type="entry name" value="LAAT-1"/>
</dbReference>
<keyword evidence="4 14" id="KW-1133">Transmembrane helix</keyword>
<dbReference type="HOGENOM" id="CLU_387814_0_0_1"/>
<feature type="transmembrane region" description="Helical" evidence="14">
    <location>
        <begin position="360"/>
        <end position="380"/>
    </location>
</feature>
<dbReference type="InterPro" id="IPR019012">
    <property type="entry name" value="RNA_cap_Gua-N2-MeTrfase"/>
</dbReference>
<feature type="transmembrane region" description="Helical" evidence="14">
    <location>
        <begin position="525"/>
        <end position="546"/>
    </location>
</feature>
<comment type="catalytic activity">
    <reaction evidence="8">
        <text>a 5'-end (N(2),N(7)-dimethyl 5'-triphosphoguanosine)-ribonucleoside in snoRNA + S-adenosyl-L-methionine = a 5'-end (N(2),N(2),N(7)-trimethyl 5'-triphosphoguanosine)-ribonucleoside in snoRNA + S-adenosyl-L-homocysteine + H(+)</text>
        <dbReference type="Rhea" id="RHEA:78507"/>
        <dbReference type="Rhea" id="RHEA-COMP:19088"/>
        <dbReference type="Rhea" id="RHEA-COMP:19090"/>
        <dbReference type="ChEBI" id="CHEBI:15378"/>
        <dbReference type="ChEBI" id="CHEBI:57856"/>
        <dbReference type="ChEBI" id="CHEBI:59789"/>
        <dbReference type="ChEBI" id="CHEBI:167623"/>
        <dbReference type="ChEBI" id="CHEBI:172880"/>
    </reaction>
    <physiologicalReaction direction="left-to-right" evidence="8">
        <dbReference type="Rhea" id="RHEA:78508"/>
    </physiologicalReaction>
</comment>
<dbReference type="EMBL" id="JQFK01000030">
    <property type="protein sequence ID" value="KGK37757.1"/>
    <property type="molecule type" value="Genomic_DNA"/>
</dbReference>
<proteinExistence type="inferred from homology"/>
<evidence type="ECO:0000256" key="6">
    <source>
        <dbReference type="ARBA" id="ARBA00025783"/>
    </source>
</evidence>
<dbReference type="InterPro" id="IPR029063">
    <property type="entry name" value="SAM-dependent_MTases_sf"/>
</dbReference>
<comment type="caution">
    <text evidence="15">The sequence shown here is derived from an EMBL/GenBank/DDBJ whole genome shotgun (WGS) entry which is preliminary data.</text>
</comment>